<dbReference type="SUPFAM" id="SSF47090">
    <property type="entry name" value="PGBD-like"/>
    <property type="match status" value="2"/>
</dbReference>
<dbReference type="EMBL" id="RJKM01000001">
    <property type="protein sequence ID" value="ROP42387.1"/>
    <property type="molecule type" value="Genomic_DNA"/>
</dbReference>
<dbReference type="InterPro" id="IPR009045">
    <property type="entry name" value="Zn_M74/Hedgehog-like"/>
</dbReference>
<evidence type="ECO:0000259" key="9">
    <source>
        <dbReference type="Pfam" id="PF01471"/>
    </source>
</evidence>
<name>A0A3N1HIM4_9PSEU</name>
<dbReference type="RefSeq" id="WP_123747345.1">
    <property type="nucleotide sequence ID" value="NZ_RJKM01000001.1"/>
</dbReference>
<dbReference type="GO" id="GO:0008237">
    <property type="term" value="F:metallopeptidase activity"/>
    <property type="evidence" value="ECO:0007669"/>
    <property type="project" value="UniProtKB-KW"/>
</dbReference>
<keyword evidence="11" id="KW-1185">Reference proteome</keyword>
<sequence>MSRALAVLVAVVLCALATTPAHAYAQAFYPTQETGNRGVDVLAAQHLLHHHGRQVTADGIFGSATDAAVRDFQRAKGLTADGVVGPDTWAQLAVTLREGATGPAVRALQVQLNAKRRTSAAVTGTFDAATRGAVVAFQQHAGIGADGVVGPTTWRNLLWHHVHPDLAAGLCDQDPDGNGGANWGTGAAIGQLEAAARTFAATGQGRIPLGDVGFEHGGDIPGHASHEVGLDADLWPIRTDDAQCTAGRITWQSATYDRDATRRLVQAVRAAAPGHVALVFFNDPVLIGEGLTTEYPNHDNHLHVRYCENAHPNSAYDC</sequence>
<comment type="caution">
    <text evidence="10">The sequence shown here is derived from an EMBL/GenBank/DDBJ whole genome shotgun (WGS) entry which is preliminary data.</text>
</comment>
<keyword evidence="5 10" id="KW-0378">Hydrolase</keyword>
<dbReference type="PANTHER" id="PTHR41533">
    <property type="entry name" value="L,D-TRANSPEPTIDASE HI_1667-RELATED"/>
    <property type="match status" value="1"/>
</dbReference>
<keyword evidence="6" id="KW-0862">Zinc</keyword>
<organism evidence="10 11">
    <name type="scientific">Saccharothrix texasensis</name>
    <dbReference type="NCBI Taxonomy" id="103734"/>
    <lineage>
        <taxon>Bacteria</taxon>
        <taxon>Bacillati</taxon>
        <taxon>Actinomycetota</taxon>
        <taxon>Actinomycetes</taxon>
        <taxon>Pseudonocardiales</taxon>
        <taxon>Pseudonocardiaceae</taxon>
        <taxon>Saccharothrix</taxon>
    </lineage>
</organism>
<dbReference type="Gene3D" id="1.10.101.10">
    <property type="entry name" value="PGBD-like superfamily/PGBD"/>
    <property type="match status" value="2"/>
</dbReference>
<dbReference type="Gene3D" id="3.30.1380.10">
    <property type="match status" value="1"/>
</dbReference>
<keyword evidence="4" id="KW-0574">Periplasm</keyword>
<dbReference type="InterPro" id="IPR002477">
    <property type="entry name" value="Peptidoglycan-bd-like"/>
</dbReference>
<dbReference type="Pfam" id="PF03411">
    <property type="entry name" value="Peptidase_M74"/>
    <property type="match status" value="1"/>
</dbReference>
<evidence type="ECO:0000256" key="5">
    <source>
        <dbReference type="ARBA" id="ARBA00022801"/>
    </source>
</evidence>
<keyword evidence="7" id="KW-0482">Metalloprotease</keyword>
<feature type="domain" description="Peptidoglycan binding-like" evidence="9">
    <location>
        <begin position="101"/>
        <end position="155"/>
    </location>
</feature>
<dbReference type="GO" id="GO:0030288">
    <property type="term" value="C:outer membrane-bounded periplasmic space"/>
    <property type="evidence" value="ECO:0007669"/>
    <property type="project" value="InterPro"/>
</dbReference>
<evidence type="ECO:0000256" key="6">
    <source>
        <dbReference type="ARBA" id="ARBA00022833"/>
    </source>
</evidence>
<dbReference type="Pfam" id="PF01471">
    <property type="entry name" value="PG_binding_1"/>
    <property type="match status" value="2"/>
</dbReference>
<dbReference type="PANTHER" id="PTHR41533:SF1">
    <property type="entry name" value="L,D-TRANSPEPTIDASE YCBB-RELATED"/>
    <property type="match status" value="1"/>
</dbReference>
<keyword evidence="1" id="KW-0645">Protease</keyword>
<evidence type="ECO:0000313" key="10">
    <source>
        <dbReference type="EMBL" id="ROP42387.1"/>
    </source>
</evidence>
<dbReference type="Proteomes" id="UP000268727">
    <property type="component" value="Unassembled WGS sequence"/>
</dbReference>
<keyword evidence="2" id="KW-0479">Metal-binding</keyword>
<evidence type="ECO:0000256" key="1">
    <source>
        <dbReference type="ARBA" id="ARBA00022670"/>
    </source>
</evidence>
<dbReference type="InterPro" id="IPR036366">
    <property type="entry name" value="PGBDSf"/>
</dbReference>
<protein>
    <submittedName>
        <fullName evidence="10">Peptidoglycan hydrolase-like protein with peptidoglycan-binding domain</fullName>
    </submittedName>
</protein>
<evidence type="ECO:0000256" key="7">
    <source>
        <dbReference type="ARBA" id="ARBA00023049"/>
    </source>
</evidence>
<feature type="chain" id="PRO_5017959159" evidence="8">
    <location>
        <begin position="24"/>
        <end position="318"/>
    </location>
</feature>
<dbReference type="GO" id="GO:0004252">
    <property type="term" value="F:serine-type endopeptidase activity"/>
    <property type="evidence" value="ECO:0007669"/>
    <property type="project" value="InterPro"/>
</dbReference>
<evidence type="ECO:0000256" key="4">
    <source>
        <dbReference type="ARBA" id="ARBA00022764"/>
    </source>
</evidence>
<dbReference type="GO" id="GO:0006508">
    <property type="term" value="P:proteolysis"/>
    <property type="evidence" value="ECO:0007669"/>
    <property type="project" value="UniProtKB-KW"/>
</dbReference>
<proteinExistence type="predicted"/>
<dbReference type="InterPro" id="IPR005073">
    <property type="entry name" value="Peptidase_M74"/>
</dbReference>
<keyword evidence="3 8" id="KW-0732">Signal</keyword>
<accession>A0A3N1HIM4</accession>
<dbReference type="InterPro" id="IPR036365">
    <property type="entry name" value="PGBD-like_sf"/>
</dbReference>
<gene>
    <name evidence="10" type="ORF">EDD40_7886</name>
</gene>
<evidence type="ECO:0000313" key="11">
    <source>
        <dbReference type="Proteomes" id="UP000268727"/>
    </source>
</evidence>
<evidence type="ECO:0000256" key="3">
    <source>
        <dbReference type="ARBA" id="ARBA00022729"/>
    </source>
</evidence>
<dbReference type="GO" id="GO:0046872">
    <property type="term" value="F:metal ion binding"/>
    <property type="evidence" value="ECO:0007669"/>
    <property type="project" value="UniProtKB-KW"/>
</dbReference>
<dbReference type="AlphaFoldDB" id="A0A3N1HIM4"/>
<feature type="domain" description="Peptidoglycan binding-like" evidence="9">
    <location>
        <begin position="37"/>
        <end position="92"/>
    </location>
</feature>
<feature type="signal peptide" evidence="8">
    <location>
        <begin position="1"/>
        <end position="23"/>
    </location>
</feature>
<evidence type="ECO:0000256" key="8">
    <source>
        <dbReference type="SAM" id="SignalP"/>
    </source>
</evidence>
<dbReference type="SUPFAM" id="SSF55166">
    <property type="entry name" value="Hedgehog/DD-peptidase"/>
    <property type="match status" value="1"/>
</dbReference>
<dbReference type="InterPro" id="IPR052905">
    <property type="entry name" value="LD-transpeptidase_YkuD-like"/>
</dbReference>
<dbReference type="OrthoDB" id="9815541at2"/>
<evidence type="ECO:0000256" key="2">
    <source>
        <dbReference type="ARBA" id="ARBA00022723"/>
    </source>
</evidence>
<reference evidence="10 11" key="1">
    <citation type="submission" date="2018-11" db="EMBL/GenBank/DDBJ databases">
        <title>Sequencing the genomes of 1000 actinobacteria strains.</title>
        <authorList>
            <person name="Klenk H.-P."/>
        </authorList>
    </citation>
    <scope>NUCLEOTIDE SEQUENCE [LARGE SCALE GENOMIC DNA]</scope>
    <source>
        <strain evidence="10 11">DSM 44231</strain>
    </source>
</reference>